<feature type="transmembrane region" description="Helical" evidence="2">
    <location>
        <begin position="20"/>
        <end position="42"/>
    </location>
</feature>
<keyword evidence="4" id="KW-1185">Reference proteome</keyword>
<protein>
    <submittedName>
        <fullName evidence="3">Uncharacterized protein</fullName>
    </submittedName>
</protein>
<feature type="transmembrane region" description="Helical" evidence="2">
    <location>
        <begin position="54"/>
        <end position="86"/>
    </location>
</feature>
<proteinExistence type="predicted"/>
<name>A0ABN9TSW6_9DINO</name>
<evidence type="ECO:0000313" key="4">
    <source>
        <dbReference type="Proteomes" id="UP001189429"/>
    </source>
</evidence>
<feature type="transmembrane region" description="Helical" evidence="2">
    <location>
        <begin position="92"/>
        <end position="114"/>
    </location>
</feature>
<gene>
    <name evidence="3" type="ORF">PCOR1329_LOCUS42024</name>
</gene>
<accession>A0ABN9TSW6</accession>
<keyword evidence="2" id="KW-1133">Transmembrane helix</keyword>
<comment type="caution">
    <text evidence="3">The sequence shown here is derived from an EMBL/GenBank/DDBJ whole genome shotgun (WGS) entry which is preliminary data.</text>
</comment>
<sequence length="597" mass="60604">MLAGFPILGFLSIRWLGFQVAGVQFMLLGFLLVSFLTARLVFKGFEFFAVMDPLFTDFLSLLLGFQFIMLEGRMCFLMVGFMVVGFRLLEGLLVIIIMVGFQVALLIAPPMLLVSAQMHLDLIVKTLIAVQPSLSHFYHSCQPDDCENGMCFEVLGFDIMLDPLRAGVDRAARGAGRELRYSRTEAFLRAPGAAGAADAAAAEAPRRTPLEAARRAPPAAGAVPSAAAVVRALRSRGGPTSTSALHCSPKWLRSETVVGAALRQSGVPLTDQNIVQALVEAAGPAAKPPWAPSLEDVEAVREAASSGGAGAAQGLPAGAGEPELDVAAVVAAHGGSPTAREVVRALKLAAGADLGAPPPEVVGAALASSRVRATRENVLEALREAAGPGTGPPGEAALQAALAAAAAGGAARGPGAPAAGAPGAGGLSPVVLRLQAAQAQIDPSAGEPPPEVVGVALHVAGVPTTRESVARGLRQALGRPPSDGELRAALLAVAEEIASPGAYGAPLQAAPAPPGAAPQLRRDSRGGGPAAAGRRGPRRARGRRAPRGGGMALRAAGLEASRENVLRAFGEAGRRQGAAPPTLADVELAIASGAAPP</sequence>
<keyword evidence="2" id="KW-0472">Membrane</keyword>
<reference evidence="3" key="1">
    <citation type="submission" date="2023-10" db="EMBL/GenBank/DDBJ databases">
        <authorList>
            <person name="Chen Y."/>
            <person name="Shah S."/>
            <person name="Dougan E. K."/>
            <person name="Thang M."/>
            <person name="Chan C."/>
        </authorList>
    </citation>
    <scope>NUCLEOTIDE SEQUENCE [LARGE SCALE GENOMIC DNA]</scope>
</reference>
<dbReference type="Proteomes" id="UP001189429">
    <property type="component" value="Unassembled WGS sequence"/>
</dbReference>
<evidence type="ECO:0000313" key="3">
    <source>
        <dbReference type="EMBL" id="CAK0849302.1"/>
    </source>
</evidence>
<feature type="compositionally biased region" description="Basic residues" evidence="1">
    <location>
        <begin position="535"/>
        <end position="546"/>
    </location>
</feature>
<keyword evidence="2" id="KW-0812">Transmembrane</keyword>
<organism evidence="3 4">
    <name type="scientific">Prorocentrum cordatum</name>
    <dbReference type="NCBI Taxonomy" id="2364126"/>
    <lineage>
        <taxon>Eukaryota</taxon>
        <taxon>Sar</taxon>
        <taxon>Alveolata</taxon>
        <taxon>Dinophyceae</taxon>
        <taxon>Prorocentrales</taxon>
        <taxon>Prorocentraceae</taxon>
        <taxon>Prorocentrum</taxon>
    </lineage>
</organism>
<dbReference type="Gene3D" id="3.30.470.20">
    <property type="entry name" value="ATP-grasp fold, B domain"/>
    <property type="match status" value="1"/>
</dbReference>
<evidence type="ECO:0000256" key="1">
    <source>
        <dbReference type="SAM" id="MobiDB-lite"/>
    </source>
</evidence>
<feature type="region of interest" description="Disordered" evidence="1">
    <location>
        <begin position="504"/>
        <end position="557"/>
    </location>
</feature>
<dbReference type="EMBL" id="CAUYUJ010015049">
    <property type="protein sequence ID" value="CAK0849302.1"/>
    <property type="molecule type" value="Genomic_DNA"/>
</dbReference>
<evidence type="ECO:0000256" key="2">
    <source>
        <dbReference type="SAM" id="Phobius"/>
    </source>
</evidence>